<sequence>MSSHAVLLEEDIAEVEANRLLAKPEWQLACRVAASKGLNKSELLPKFLLYVCEQYLLDRAHEVTEQRIGIQVFNRSEGYNPGEDNIVRSYARLLRKRLDQYFEGEGRDESLRIAIPRGGYLPVFENNFEFPEPETESSDFQPPVHFASRETHPPDAAATPKDLQETATPRPKWNPVWVAALLGLSAGILLTALAWILVRSGAPSSAAQSPEHAIWSQVFQPNRNTLIVASDSGLGIIENLTDHLVSVEEYANQSYLSELKAPPGIDPRNFNDLRRQRYTSVVSLDITSRLTRLPEFIANRAQIRYARSITAEDIKNANVILIGSKHTNPWVALFEKRLNFNLEYAPEVDQSYVQNEHPNGAEQHFYRNGTDPESNRTYGSIAFLPGLDGAGHVLIIQGLNMAATQAAADALFDSKLMNPILQQATSPNGTIKPFELLIETSSIGATAPGAQVIATRVYSQ</sequence>
<proteinExistence type="predicted"/>
<keyword evidence="2" id="KW-0472">Membrane</keyword>
<keyword evidence="4" id="KW-1185">Reference proteome</keyword>
<evidence type="ECO:0000256" key="2">
    <source>
        <dbReference type="SAM" id="Phobius"/>
    </source>
</evidence>
<evidence type="ECO:0000313" key="4">
    <source>
        <dbReference type="Proteomes" id="UP000538666"/>
    </source>
</evidence>
<dbReference type="RefSeq" id="WP_231581318.1">
    <property type="nucleotide sequence ID" value="NZ_JACHEK010000005.1"/>
</dbReference>
<keyword evidence="2" id="KW-1133">Transmembrane helix</keyword>
<evidence type="ECO:0000313" key="3">
    <source>
        <dbReference type="EMBL" id="MBB6144657.1"/>
    </source>
</evidence>
<gene>
    <name evidence="3" type="ORF">HNQ77_002613</name>
</gene>
<comment type="caution">
    <text evidence="3">The sequence shown here is derived from an EMBL/GenBank/DDBJ whole genome shotgun (WGS) entry which is preliminary data.</text>
</comment>
<dbReference type="Proteomes" id="UP000538666">
    <property type="component" value="Unassembled WGS sequence"/>
</dbReference>
<feature type="region of interest" description="Disordered" evidence="1">
    <location>
        <begin position="131"/>
        <end position="169"/>
    </location>
</feature>
<dbReference type="EMBL" id="JACHEK010000005">
    <property type="protein sequence ID" value="MBB6144657.1"/>
    <property type="molecule type" value="Genomic_DNA"/>
</dbReference>
<protein>
    <submittedName>
        <fullName evidence="3">Uncharacterized protein</fullName>
    </submittedName>
</protein>
<feature type="transmembrane region" description="Helical" evidence="2">
    <location>
        <begin position="176"/>
        <end position="198"/>
    </location>
</feature>
<evidence type="ECO:0000256" key="1">
    <source>
        <dbReference type="SAM" id="MobiDB-lite"/>
    </source>
</evidence>
<reference evidence="3 4" key="1">
    <citation type="submission" date="2020-08" db="EMBL/GenBank/DDBJ databases">
        <title>Genomic Encyclopedia of Type Strains, Phase IV (KMG-IV): sequencing the most valuable type-strain genomes for metagenomic binning, comparative biology and taxonomic classification.</title>
        <authorList>
            <person name="Goeker M."/>
        </authorList>
    </citation>
    <scope>NUCLEOTIDE SEQUENCE [LARGE SCALE GENOMIC DNA]</scope>
    <source>
        <strain evidence="3 4">DSM 103733</strain>
    </source>
</reference>
<name>A0A841JW24_9BACT</name>
<accession>A0A841JW24</accession>
<keyword evidence="2" id="KW-0812">Transmembrane</keyword>
<organism evidence="3 4">
    <name type="scientific">Silvibacterium bohemicum</name>
    <dbReference type="NCBI Taxonomy" id="1577686"/>
    <lineage>
        <taxon>Bacteria</taxon>
        <taxon>Pseudomonadati</taxon>
        <taxon>Acidobacteriota</taxon>
        <taxon>Terriglobia</taxon>
        <taxon>Terriglobales</taxon>
        <taxon>Acidobacteriaceae</taxon>
        <taxon>Silvibacterium</taxon>
    </lineage>
</organism>
<dbReference type="AlphaFoldDB" id="A0A841JW24"/>